<dbReference type="Pfam" id="PF17767">
    <property type="entry name" value="NAPRTase_N"/>
    <property type="match status" value="1"/>
</dbReference>
<dbReference type="PANTHER" id="PTHR11098:SF8">
    <property type="entry name" value="NICOTINATE PHOSPHORIBOSYLTRANSFERASE PNCB1"/>
    <property type="match status" value="1"/>
</dbReference>
<evidence type="ECO:0000256" key="1">
    <source>
        <dbReference type="ARBA" id="ARBA00004952"/>
    </source>
</evidence>
<dbReference type="InterPro" id="IPR036068">
    <property type="entry name" value="Nicotinate_pribotase-like_C"/>
</dbReference>
<dbReference type="EMBL" id="VDFR01000112">
    <property type="protein sequence ID" value="TNC39877.1"/>
    <property type="molecule type" value="Genomic_DNA"/>
</dbReference>
<dbReference type="NCBIfam" id="NF006698">
    <property type="entry name" value="PRK09243.1-5"/>
    <property type="match status" value="1"/>
</dbReference>
<dbReference type="EMBL" id="VDFR01000103">
    <property type="protein sequence ID" value="TNC41762.1"/>
    <property type="molecule type" value="Genomic_DNA"/>
</dbReference>
<gene>
    <name evidence="12" type="ORF">FHE65_21935</name>
    <name evidence="11" type="ORF">FHE65_23640</name>
</gene>
<dbReference type="GO" id="GO:0016757">
    <property type="term" value="F:glycosyltransferase activity"/>
    <property type="evidence" value="ECO:0007669"/>
    <property type="project" value="UniProtKB-KW"/>
</dbReference>
<comment type="pathway">
    <text evidence="1 9">Cofactor biosynthesis; NAD(+) biosynthesis; nicotinate D-ribonucleotide from nicotinate: step 1/1.</text>
</comment>
<dbReference type="CDD" id="cd01570">
    <property type="entry name" value="NAPRTase_A"/>
    <property type="match status" value="1"/>
</dbReference>
<evidence type="ECO:0000256" key="9">
    <source>
        <dbReference type="RuleBase" id="RU365100"/>
    </source>
</evidence>
<keyword evidence="4" id="KW-0597">Phosphoprotein</keyword>
<name>A0A5C4MHD5_9ACTN</name>
<dbReference type="UniPathway" id="UPA00253">
    <property type="reaction ID" value="UER00457"/>
</dbReference>
<evidence type="ECO:0000256" key="8">
    <source>
        <dbReference type="ARBA" id="ARBA00048668"/>
    </source>
</evidence>
<dbReference type="InterPro" id="IPR040727">
    <property type="entry name" value="NAPRTase_N"/>
</dbReference>
<evidence type="ECO:0000259" key="10">
    <source>
        <dbReference type="Pfam" id="PF17767"/>
    </source>
</evidence>
<comment type="caution">
    <text evidence="11">The sequence shown here is derived from an EMBL/GenBank/DDBJ whole genome shotgun (WGS) entry which is preliminary data.</text>
</comment>
<dbReference type="InterPro" id="IPR006405">
    <property type="entry name" value="Nic_PRibTrfase_pncB"/>
</dbReference>
<dbReference type="SUPFAM" id="SSF51690">
    <property type="entry name" value="Nicotinate/Quinolinate PRTase C-terminal domain-like"/>
    <property type="match status" value="1"/>
</dbReference>
<keyword evidence="11" id="KW-0328">Glycosyltransferase</keyword>
<reference evidence="11 13" key="1">
    <citation type="submission" date="2019-05" db="EMBL/GenBank/DDBJ databases">
        <title>Mumia sp. nov., isolated from the intestinal contents of plateau pika (Ochotona curzoniae) in the Qinghai-Tibet plateau of China.</title>
        <authorList>
            <person name="Tian Z."/>
        </authorList>
    </citation>
    <scope>NUCLEOTIDE SEQUENCE [LARGE SCALE GENOMIC DNA]</scope>
    <source>
        <strain evidence="13">527</strain>
        <strain evidence="11">Z527</strain>
    </source>
</reference>
<dbReference type="OrthoDB" id="9770610at2"/>
<organism evidence="11 13">
    <name type="scientific">Mumia zhuanghuii</name>
    <dbReference type="NCBI Taxonomy" id="2585211"/>
    <lineage>
        <taxon>Bacteria</taxon>
        <taxon>Bacillati</taxon>
        <taxon>Actinomycetota</taxon>
        <taxon>Actinomycetes</taxon>
        <taxon>Propionibacteriales</taxon>
        <taxon>Nocardioidaceae</taxon>
        <taxon>Mumia</taxon>
    </lineage>
</organism>
<evidence type="ECO:0000256" key="2">
    <source>
        <dbReference type="ARBA" id="ARBA00010897"/>
    </source>
</evidence>
<dbReference type="Proteomes" id="UP000306740">
    <property type="component" value="Unassembled WGS sequence"/>
</dbReference>
<keyword evidence="7 9" id="KW-0808">Transferase</keyword>
<comment type="catalytic activity">
    <reaction evidence="8 9">
        <text>5-phospho-alpha-D-ribose 1-diphosphate + nicotinate + ATP + H2O = nicotinate beta-D-ribonucleotide + ADP + phosphate + diphosphate</text>
        <dbReference type="Rhea" id="RHEA:36163"/>
        <dbReference type="ChEBI" id="CHEBI:15377"/>
        <dbReference type="ChEBI" id="CHEBI:30616"/>
        <dbReference type="ChEBI" id="CHEBI:32544"/>
        <dbReference type="ChEBI" id="CHEBI:33019"/>
        <dbReference type="ChEBI" id="CHEBI:43474"/>
        <dbReference type="ChEBI" id="CHEBI:57502"/>
        <dbReference type="ChEBI" id="CHEBI:58017"/>
        <dbReference type="ChEBI" id="CHEBI:456216"/>
        <dbReference type="EC" id="6.3.4.21"/>
    </reaction>
</comment>
<feature type="domain" description="Nicotinate phosphoribosyltransferase N-terminal" evidence="10">
    <location>
        <begin position="111"/>
        <end position="235"/>
    </location>
</feature>
<evidence type="ECO:0000313" key="13">
    <source>
        <dbReference type="Proteomes" id="UP000306740"/>
    </source>
</evidence>
<evidence type="ECO:0000313" key="11">
    <source>
        <dbReference type="EMBL" id="TNC39877.1"/>
    </source>
</evidence>
<dbReference type="AlphaFoldDB" id="A0A5C4MHD5"/>
<evidence type="ECO:0000256" key="3">
    <source>
        <dbReference type="ARBA" id="ARBA00013236"/>
    </source>
</evidence>
<dbReference type="GO" id="GO:0005829">
    <property type="term" value="C:cytosol"/>
    <property type="evidence" value="ECO:0007669"/>
    <property type="project" value="TreeGrafter"/>
</dbReference>
<dbReference type="GO" id="GO:0004516">
    <property type="term" value="F:nicotinate phosphoribosyltransferase activity"/>
    <property type="evidence" value="ECO:0007669"/>
    <property type="project" value="UniProtKB-UniRule"/>
</dbReference>
<dbReference type="Gene3D" id="3.20.140.10">
    <property type="entry name" value="nicotinate phosphoribosyltransferase"/>
    <property type="match status" value="1"/>
</dbReference>
<evidence type="ECO:0000256" key="4">
    <source>
        <dbReference type="ARBA" id="ARBA00022553"/>
    </source>
</evidence>
<dbReference type="PANTHER" id="PTHR11098">
    <property type="entry name" value="NICOTINATE PHOSPHORIBOSYLTRANSFERASE"/>
    <property type="match status" value="1"/>
</dbReference>
<sequence length="538" mass="57299">MHRLHVALHLLAGAARDDRPAVLVHLHHELVRLGVGVPEVGLEHVGHVRHQVDGVVPHEGDPRSVELGDLSGLRLVELDRRWVAHPPYCVARGNPDHAGPHYADAVISSALLTDHYELTMLQASLADGTADRRSVFELFARRLPDGRRYGVVAGIGRVLDAVAEFRFTDDDLTYLRETAVVDEPTLGWLADYRFSGDVWGYAEGEAYFPQSPVLVVEGTFGEAVLLETVLLSILNHDSAIASAAARMTVAAGDRPCIEMGSRRTHESAAIASARAAYVGGFATTSNLAAGRRYGIPTAGTSAHSFTLLHDTERDAFTAQVESLGVDTTLLVDTYDVTAAVRLAIDVAGTGLGAVRLDSGDLPLLAKQVRRQLDDLGATGTKIVVTSDLDEYAIAGLAAAPVDGYGVGTSLVTGSGHPTCGFVYKLVARADGTGPDAAMVSVAKKSKDKISVGGRKYALRRLDEHGTASAEVIGIGEAPQGDDNDRPLLVPLVAGGERVDDEPLSRARERLQQSLAELPLQARQLSRGEPAIPTLFEED</sequence>
<evidence type="ECO:0000313" key="12">
    <source>
        <dbReference type="EMBL" id="TNC41762.1"/>
    </source>
</evidence>
<comment type="PTM">
    <text evidence="9">Transiently phosphorylated on a His residue during the reaction cycle. Phosphorylation strongly increases the affinity for substrates and increases the rate of nicotinate D-ribonucleotide production. Dephosphorylation regenerates the low-affinity form of the enzyme, leading to product release.</text>
</comment>
<keyword evidence="5 9" id="KW-0436">Ligase</keyword>
<dbReference type="InterPro" id="IPR013785">
    <property type="entry name" value="Aldolase_TIM"/>
</dbReference>
<protein>
    <recommendedName>
        <fullName evidence="3 9">Nicotinate phosphoribosyltransferase</fullName>
        <ecNumber evidence="3 9">6.3.4.21</ecNumber>
    </recommendedName>
</protein>
<dbReference type="GO" id="GO:0034355">
    <property type="term" value="P:NAD+ biosynthetic process via the salvage pathway"/>
    <property type="evidence" value="ECO:0007669"/>
    <property type="project" value="TreeGrafter"/>
</dbReference>
<dbReference type="InterPro" id="IPR007229">
    <property type="entry name" value="Nic_PRibTrfase-Fam"/>
</dbReference>
<accession>A0A5C4MHD5</accession>
<evidence type="ECO:0000256" key="6">
    <source>
        <dbReference type="ARBA" id="ARBA00022642"/>
    </source>
</evidence>
<dbReference type="EC" id="6.3.4.21" evidence="3 9"/>
<comment type="similarity">
    <text evidence="2 9">Belongs to the NAPRTase family.</text>
</comment>
<evidence type="ECO:0000256" key="5">
    <source>
        <dbReference type="ARBA" id="ARBA00022598"/>
    </source>
</evidence>
<dbReference type="NCBIfam" id="TIGR01513">
    <property type="entry name" value="NAPRTase_put"/>
    <property type="match status" value="1"/>
</dbReference>
<dbReference type="SUPFAM" id="SSF54675">
    <property type="entry name" value="Nicotinate/Quinolinate PRTase N-terminal domain-like"/>
    <property type="match status" value="1"/>
</dbReference>
<comment type="function">
    <text evidence="9">Catalyzes the first step in the biosynthesis of NAD from nicotinic acid, the ATP-dependent synthesis of beta-nicotinate D-ribonucleotide from nicotinate and 5-phospho-D-ribose 1-phosphate.</text>
</comment>
<dbReference type="Gene3D" id="3.20.20.70">
    <property type="entry name" value="Aldolase class I"/>
    <property type="match status" value="1"/>
</dbReference>
<keyword evidence="6 9" id="KW-0662">Pyridine nucleotide biosynthesis</keyword>
<proteinExistence type="inferred from homology"/>
<dbReference type="NCBIfam" id="NF009131">
    <property type="entry name" value="PRK12484.1"/>
    <property type="match status" value="1"/>
</dbReference>
<evidence type="ECO:0000256" key="7">
    <source>
        <dbReference type="ARBA" id="ARBA00022679"/>
    </source>
</evidence>